<dbReference type="PANTHER" id="PTHR13371:SF0">
    <property type="entry name" value="CENTROSOMAL PROTEIN OF 104 KDA"/>
    <property type="match status" value="1"/>
</dbReference>
<dbReference type="InterPro" id="IPR052607">
    <property type="entry name" value="CEP104-like"/>
</dbReference>
<feature type="region of interest" description="Disordered" evidence="2">
    <location>
        <begin position="302"/>
        <end position="344"/>
    </location>
</feature>
<proteinExistence type="predicted"/>
<feature type="coiled-coil region" evidence="1">
    <location>
        <begin position="165"/>
        <end position="192"/>
    </location>
</feature>
<feature type="compositionally biased region" description="Basic and acidic residues" evidence="2">
    <location>
        <begin position="378"/>
        <end position="389"/>
    </location>
</feature>
<name>A0A2G9UBU4_TELCI</name>
<feature type="compositionally biased region" description="Polar residues" evidence="2">
    <location>
        <begin position="302"/>
        <end position="335"/>
    </location>
</feature>
<reference evidence="4 5" key="1">
    <citation type="submission" date="2015-09" db="EMBL/GenBank/DDBJ databases">
        <title>Draft genome of the parasitic nematode Teladorsagia circumcincta isolate WARC Sus (inbred).</title>
        <authorList>
            <person name="Mitreva M."/>
        </authorList>
    </citation>
    <scope>NUCLEOTIDE SEQUENCE [LARGE SCALE GENOMIC DNA]</scope>
    <source>
        <strain evidence="4 5">S</strain>
    </source>
</reference>
<gene>
    <name evidence="4" type="ORF">TELCIR_10548</name>
</gene>
<evidence type="ECO:0000256" key="1">
    <source>
        <dbReference type="SAM" id="Coils"/>
    </source>
</evidence>
<evidence type="ECO:0000259" key="3">
    <source>
        <dbReference type="Pfam" id="PF21039"/>
    </source>
</evidence>
<dbReference type="Pfam" id="PF21040">
    <property type="entry name" value="CEP104-like_TOG"/>
    <property type="match status" value="1"/>
</dbReference>
<feature type="domain" description="Centrosomal protein CEP104 Zn finger" evidence="3">
    <location>
        <begin position="532"/>
        <end position="580"/>
    </location>
</feature>
<dbReference type="Pfam" id="PF21039">
    <property type="entry name" value="CEP104_ZnF"/>
    <property type="match status" value="1"/>
</dbReference>
<dbReference type="PANTHER" id="PTHR13371">
    <property type="entry name" value="GLYCINE-, GLUTAMATE-, THIENYLCYCLOHEXYLPIPERIDINE-BINDING PROTEIN"/>
    <property type="match status" value="1"/>
</dbReference>
<feature type="region of interest" description="Disordered" evidence="2">
    <location>
        <begin position="370"/>
        <end position="389"/>
    </location>
</feature>
<dbReference type="EMBL" id="KZ347453">
    <property type="protein sequence ID" value="PIO67691.1"/>
    <property type="molecule type" value="Genomic_DNA"/>
</dbReference>
<evidence type="ECO:0000256" key="2">
    <source>
        <dbReference type="SAM" id="MobiDB-lite"/>
    </source>
</evidence>
<dbReference type="OrthoDB" id="66599at2759"/>
<accession>A0A2G9UBU4</accession>
<evidence type="ECO:0000313" key="5">
    <source>
        <dbReference type="Proteomes" id="UP000230423"/>
    </source>
</evidence>
<keyword evidence="5" id="KW-1185">Reference proteome</keyword>
<protein>
    <recommendedName>
        <fullName evidence="3">Centrosomal protein CEP104 Zn finger domain-containing protein</fullName>
    </recommendedName>
</protein>
<keyword evidence="1" id="KW-0175">Coiled coil</keyword>
<dbReference type="InterPro" id="IPR011989">
    <property type="entry name" value="ARM-like"/>
</dbReference>
<dbReference type="Proteomes" id="UP000230423">
    <property type="component" value="Unassembled WGS sequence"/>
</dbReference>
<dbReference type="AlphaFoldDB" id="A0A2G9UBU4"/>
<dbReference type="InterPro" id="IPR048738">
    <property type="entry name" value="CEP104_Znf"/>
</dbReference>
<evidence type="ECO:0000313" key="4">
    <source>
        <dbReference type="EMBL" id="PIO67691.1"/>
    </source>
</evidence>
<organism evidence="4 5">
    <name type="scientific">Teladorsagia circumcincta</name>
    <name type="common">Brown stomach worm</name>
    <name type="synonym">Ostertagia circumcincta</name>
    <dbReference type="NCBI Taxonomy" id="45464"/>
    <lineage>
        <taxon>Eukaryota</taxon>
        <taxon>Metazoa</taxon>
        <taxon>Ecdysozoa</taxon>
        <taxon>Nematoda</taxon>
        <taxon>Chromadorea</taxon>
        <taxon>Rhabditida</taxon>
        <taxon>Rhabditina</taxon>
        <taxon>Rhabditomorpha</taxon>
        <taxon>Strongyloidea</taxon>
        <taxon>Trichostrongylidae</taxon>
        <taxon>Teladorsagia</taxon>
    </lineage>
</organism>
<dbReference type="Gene3D" id="1.25.10.10">
    <property type="entry name" value="Leucine-rich Repeat Variant"/>
    <property type="match status" value="1"/>
</dbReference>
<dbReference type="GO" id="GO:0005929">
    <property type="term" value="C:cilium"/>
    <property type="evidence" value="ECO:0007669"/>
    <property type="project" value="TreeGrafter"/>
</dbReference>
<sequence length="581" mass="65680">MGRQCHVKLAGLLGIVDTNKRGISEKVSQYYMTRRLDYRAKVDGKLLDADVLSSTAWISESFEASGQLRTIYIDVVCTAVYLYVSEAHKEEIANPFDQVGLSSVLIFGRYESTAENDLLSIGTASSRGSVSSGRFTAEIDELLRRVKRNKDRTVREMDLGQAKRAQLEMNLLRKARGEMDALESDQMEAIDEEDFHRALDLQHEIKTLRGNVLSSVDPRFTTDIASSRRSSELLRPNHLFDKADHKVGTPELFTPIDLSPTDSLEKIKVRRAFSPNGSIGKNSAISGLTRTPSSPHILLRTGSASSAGLRSTPTLKNRPSSATSKVTNTTRSVPKSATLPPRMDAWHGNKFLEKENTIVPALRDKINRSEMIDEESEAPNREAYHPPLPSKERIDYSRAVDLFGQQTMRNLHSKKWHEHKKGLVSVQQKLESVSSTEASDYLDSTIAILQKHLRDPLYNVYATALDLLSFVCTKFMDRRSAGKTLSTMNEILEQDNKKKFRHQPIIIYAKQIVEHQIGSHFRRFAETKRRRSNAVLVSAMTSHKRNDCRAHDSYRTCPRCGESIERPLFHKHVGSKECRRE</sequence>